<proteinExistence type="predicted"/>
<name>A0ABR3DIZ5_NEUIN</name>
<gene>
    <name evidence="1" type="ORF">QR685DRAFT_570502</name>
</gene>
<sequence>MKAASYQPRWPPYMQSIQRLGAEPLLYELRASYLPMLRQKAPLETVLGSSNNNRYQNLATVAAYQVCISGTLSI</sequence>
<evidence type="ECO:0000313" key="2">
    <source>
        <dbReference type="Proteomes" id="UP001451303"/>
    </source>
</evidence>
<dbReference type="Proteomes" id="UP001451303">
    <property type="component" value="Unassembled WGS sequence"/>
</dbReference>
<accession>A0ABR3DIZ5</accession>
<keyword evidence="2" id="KW-1185">Reference proteome</keyword>
<evidence type="ECO:0000313" key="1">
    <source>
        <dbReference type="EMBL" id="KAL0471756.1"/>
    </source>
</evidence>
<protein>
    <submittedName>
        <fullName evidence="1">Uncharacterized protein</fullName>
    </submittedName>
</protein>
<reference evidence="1 2" key="1">
    <citation type="submission" date="2023-09" db="EMBL/GenBank/DDBJ databases">
        <title>Multi-omics analysis of a traditional fermented food reveals byproduct-associated fungal strains for waste-to-food upcycling.</title>
        <authorList>
            <consortium name="Lawrence Berkeley National Laboratory"/>
            <person name="Rekdal V.M."/>
            <person name="Villalobos-Escobedo J.M."/>
            <person name="Rodriguez-Valeron N."/>
            <person name="Garcia M.O."/>
            <person name="Vasquez D.P."/>
            <person name="Damayanti I."/>
            <person name="Sorensen P.M."/>
            <person name="Baidoo E.E."/>
            <person name="De Carvalho A.C."/>
            <person name="Riley R."/>
            <person name="Lipzen A."/>
            <person name="He G."/>
            <person name="Yan M."/>
            <person name="Haridas S."/>
            <person name="Daum C."/>
            <person name="Yoshinaga Y."/>
            <person name="Ng V."/>
            <person name="Grigoriev I.V."/>
            <person name="Munk R."/>
            <person name="Nuraida L."/>
            <person name="Wijaya C.H."/>
            <person name="Morales P.-C."/>
            <person name="Keasling J.D."/>
        </authorList>
    </citation>
    <scope>NUCLEOTIDE SEQUENCE [LARGE SCALE GENOMIC DNA]</scope>
    <source>
        <strain evidence="1 2">FGSC 2613</strain>
    </source>
</reference>
<organism evidence="1 2">
    <name type="scientific">Neurospora intermedia</name>
    <dbReference type="NCBI Taxonomy" id="5142"/>
    <lineage>
        <taxon>Eukaryota</taxon>
        <taxon>Fungi</taxon>
        <taxon>Dikarya</taxon>
        <taxon>Ascomycota</taxon>
        <taxon>Pezizomycotina</taxon>
        <taxon>Sordariomycetes</taxon>
        <taxon>Sordariomycetidae</taxon>
        <taxon>Sordariales</taxon>
        <taxon>Sordariaceae</taxon>
        <taxon>Neurospora</taxon>
    </lineage>
</organism>
<comment type="caution">
    <text evidence="1">The sequence shown here is derived from an EMBL/GenBank/DDBJ whole genome shotgun (WGS) entry which is preliminary data.</text>
</comment>
<dbReference type="EMBL" id="JAVLET010000003">
    <property type="protein sequence ID" value="KAL0471756.1"/>
    <property type="molecule type" value="Genomic_DNA"/>
</dbReference>